<protein>
    <recommendedName>
        <fullName evidence="3">DUF7719 domain-containing protein</fullName>
    </recommendedName>
</protein>
<reference evidence="4 5" key="1">
    <citation type="submission" date="2018-11" db="EMBL/GenBank/DDBJ databases">
        <title>Genome sequence of Saitozyma podzolica DSM 27192.</title>
        <authorList>
            <person name="Aliyu H."/>
            <person name="Gorte O."/>
            <person name="Ochsenreither K."/>
        </authorList>
    </citation>
    <scope>NUCLEOTIDE SEQUENCE [LARGE SCALE GENOMIC DNA]</scope>
    <source>
        <strain evidence="4 5">DSM 27192</strain>
    </source>
</reference>
<dbReference type="AlphaFoldDB" id="A0A427YCR4"/>
<feature type="transmembrane region" description="Helical" evidence="2">
    <location>
        <begin position="172"/>
        <end position="198"/>
    </location>
</feature>
<feature type="domain" description="DUF7719" evidence="3">
    <location>
        <begin position="136"/>
        <end position="203"/>
    </location>
</feature>
<keyword evidence="5" id="KW-1185">Reference proteome</keyword>
<dbReference type="Pfam" id="PF24841">
    <property type="entry name" value="DUF7719"/>
    <property type="match status" value="1"/>
</dbReference>
<evidence type="ECO:0000256" key="1">
    <source>
        <dbReference type="SAM" id="MobiDB-lite"/>
    </source>
</evidence>
<feature type="transmembrane region" description="Helical" evidence="2">
    <location>
        <begin position="77"/>
        <end position="95"/>
    </location>
</feature>
<gene>
    <name evidence="4" type="ORF">EHS25_002582</name>
</gene>
<dbReference type="InterPro" id="IPR056136">
    <property type="entry name" value="DUF7719"/>
</dbReference>
<comment type="caution">
    <text evidence="4">The sequence shown here is derived from an EMBL/GenBank/DDBJ whole genome shotgun (WGS) entry which is preliminary data.</text>
</comment>
<feature type="transmembrane region" description="Helical" evidence="2">
    <location>
        <begin position="133"/>
        <end position="152"/>
    </location>
</feature>
<evidence type="ECO:0000313" key="4">
    <source>
        <dbReference type="EMBL" id="RSH88920.1"/>
    </source>
</evidence>
<dbReference type="PANTHER" id="PTHR37846:SF1">
    <property type="entry name" value="DEACETYLASE-LIKE PROTEIN"/>
    <property type="match status" value="1"/>
</dbReference>
<keyword evidence="2" id="KW-0472">Membrane</keyword>
<dbReference type="EMBL" id="RSCD01000015">
    <property type="protein sequence ID" value="RSH88920.1"/>
    <property type="molecule type" value="Genomic_DNA"/>
</dbReference>
<proteinExistence type="predicted"/>
<evidence type="ECO:0000256" key="2">
    <source>
        <dbReference type="SAM" id="Phobius"/>
    </source>
</evidence>
<evidence type="ECO:0000313" key="5">
    <source>
        <dbReference type="Proteomes" id="UP000279259"/>
    </source>
</evidence>
<keyword evidence="2" id="KW-0812">Transmembrane</keyword>
<feature type="compositionally biased region" description="Polar residues" evidence="1">
    <location>
        <begin position="13"/>
        <end position="43"/>
    </location>
</feature>
<dbReference type="Proteomes" id="UP000279259">
    <property type="component" value="Unassembled WGS sequence"/>
</dbReference>
<name>A0A427YCR4_9TREE</name>
<accession>A0A427YCR4</accession>
<dbReference type="STRING" id="1890683.A0A427YCR4"/>
<feature type="region of interest" description="Disordered" evidence="1">
    <location>
        <begin position="1"/>
        <end position="43"/>
    </location>
</feature>
<organism evidence="4 5">
    <name type="scientific">Saitozyma podzolica</name>
    <dbReference type="NCBI Taxonomy" id="1890683"/>
    <lineage>
        <taxon>Eukaryota</taxon>
        <taxon>Fungi</taxon>
        <taxon>Dikarya</taxon>
        <taxon>Basidiomycota</taxon>
        <taxon>Agaricomycotina</taxon>
        <taxon>Tremellomycetes</taxon>
        <taxon>Tremellales</taxon>
        <taxon>Trimorphomycetaceae</taxon>
        <taxon>Saitozyma</taxon>
    </lineage>
</organism>
<evidence type="ECO:0000259" key="3">
    <source>
        <dbReference type="Pfam" id="PF24841"/>
    </source>
</evidence>
<dbReference type="OrthoDB" id="5597489at2759"/>
<sequence length="205" mass="22407">MAIVESIPDDEAASTSARDTSSLRSRSNIPLKSPSTVRDSSASPLLHVIPPKGAAATGDTVAEDETSPEFWDEVFDSLILTVPFSFLYLLLDILVHLQFQHRPTTWGLAERMSKAVPTLGLIVFHTTRHPNHFLTTSFLMSASILSGTRLIWLVNKAGWSVVTAQAPAVGTLWILTIVQLPLSRAVIALLGVAAWTWWTGLKIRP</sequence>
<dbReference type="PANTHER" id="PTHR37846">
    <property type="entry name" value="YALI0B21296P"/>
    <property type="match status" value="1"/>
</dbReference>
<keyword evidence="2" id="KW-1133">Transmembrane helix</keyword>